<feature type="transmembrane region" description="Helical" evidence="5">
    <location>
        <begin position="84"/>
        <end position="103"/>
    </location>
</feature>
<evidence type="ECO:0000256" key="4">
    <source>
        <dbReference type="ARBA" id="ARBA00023136"/>
    </source>
</evidence>
<dbReference type="SUPFAM" id="SSF161111">
    <property type="entry name" value="Cation efflux protein transmembrane domain-like"/>
    <property type="match status" value="1"/>
</dbReference>
<evidence type="ECO:0000256" key="1">
    <source>
        <dbReference type="ARBA" id="ARBA00004141"/>
    </source>
</evidence>
<comment type="subcellular location">
    <subcellularLocation>
        <location evidence="1">Membrane</location>
        <topology evidence="1">Multi-pass membrane protein</topology>
    </subcellularLocation>
</comment>
<proteinExistence type="predicted"/>
<evidence type="ECO:0008006" key="7">
    <source>
        <dbReference type="Google" id="ProtNLM"/>
    </source>
</evidence>
<dbReference type="AlphaFoldDB" id="A0A382PP20"/>
<reference evidence="6" key="1">
    <citation type="submission" date="2018-05" db="EMBL/GenBank/DDBJ databases">
        <authorList>
            <person name="Lanie J.A."/>
            <person name="Ng W.-L."/>
            <person name="Kazmierczak K.M."/>
            <person name="Andrzejewski T.M."/>
            <person name="Davidsen T.M."/>
            <person name="Wayne K.J."/>
            <person name="Tettelin H."/>
            <person name="Glass J.I."/>
            <person name="Rusch D."/>
            <person name="Podicherti R."/>
            <person name="Tsui H.-C.T."/>
            <person name="Winkler M.E."/>
        </authorList>
    </citation>
    <scope>NUCLEOTIDE SEQUENCE</scope>
</reference>
<keyword evidence="2 5" id="KW-0812">Transmembrane</keyword>
<sequence>MADCCGGNLEIEKLAVAQKRVLTQVMIINFVTFLGMVAAAWLSHSSALLSGTLDNLGDALTYALSMAVVSAGALAKARVALFKGFLISFAALAVAVQVAWRLLHPETP</sequence>
<feature type="transmembrane region" description="Helical" evidence="5">
    <location>
        <begin position="59"/>
        <end position="77"/>
    </location>
</feature>
<evidence type="ECO:0000256" key="5">
    <source>
        <dbReference type="SAM" id="Phobius"/>
    </source>
</evidence>
<evidence type="ECO:0000256" key="3">
    <source>
        <dbReference type="ARBA" id="ARBA00022989"/>
    </source>
</evidence>
<organism evidence="6">
    <name type="scientific">marine metagenome</name>
    <dbReference type="NCBI Taxonomy" id="408172"/>
    <lineage>
        <taxon>unclassified sequences</taxon>
        <taxon>metagenomes</taxon>
        <taxon>ecological metagenomes</taxon>
    </lineage>
</organism>
<gene>
    <name evidence="6" type="ORF">METZ01_LOCUS326596</name>
</gene>
<dbReference type="EMBL" id="UINC01107969">
    <property type="protein sequence ID" value="SVC73742.1"/>
    <property type="molecule type" value="Genomic_DNA"/>
</dbReference>
<evidence type="ECO:0000313" key="6">
    <source>
        <dbReference type="EMBL" id="SVC73742.1"/>
    </source>
</evidence>
<dbReference type="InterPro" id="IPR027469">
    <property type="entry name" value="Cation_efflux_TMD_sf"/>
</dbReference>
<name>A0A382PP20_9ZZZZ</name>
<keyword evidence="4 5" id="KW-0472">Membrane</keyword>
<feature type="transmembrane region" description="Helical" evidence="5">
    <location>
        <begin position="21"/>
        <end position="43"/>
    </location>
</feature>
<dbReference type="GO" id="GO:0016020">
    <property type="term" value="C:membrane"/>
    <property type="evidence" value="ECO:0007669"/>
    <property type="project" value="UniProtKB-SubCell"/>
</dbReference>
<feature type="non-terminal residue" evidence="6">
    <location>
        <position position="108"/>
    </location>
</feature>
<keyword evidence="3 5" id="KW-1133">Transmembrane helix</keyword>
<evidence type="ECO:0000256" key="2">
    <source>
        <dbReference type="ARBA" id="ARBA00022692"/>
    </source>
</evidence>
<accession>A0A382PP20</accession>
<protein>
    <recommendedName>
        <fullName evidence="7">Cation transporter</fullName>
    </recommendedName>
</protein>